<evidence type="ECO:0000313" key="2">
    <source>
        <dbReference type="EMBL" id="CCK70920.1"/>
    </source>
</evidence>
<organism evidence="2 3">
    <name type="scientific">Huiozyma naganishii (strain ATCC MYA-139 / BCRC 22969 / CBS 8797 / KCTC 17520 / NBRC 10181 / NCYC 3082 / Yp74L-3)</name>
    <name type="common">Yeast</name>
    <name type="synonym">Kazachstania naganishii</name>
    <dbReference type="NCBI Taxonomy" id="1071383"/>
    <lineage>
        <taxon>Eukaryota</taxon>
        <taxon>Fungi</taxon>
        <taxon>Dikarya</taxon>
        <taxon>Ascomycota</taxon>
        <taxon>Saccharomycotina</taxon>
        <taxon>Saccharomycetes</taxon>
        <taxon>Saccharomycetales</taxon>
        <taxon>Saccharomycetaceae</taxon>
        <taxon>Huiozyma</taxon>
    </lineage>
</organism>
<dbReference type="GO" id="GO:0000776">
    <property type="term" value="C:kinetochore"/>
    <property type="evidence" value="ECO:0007669"/>
    <property type="project" value="EnsemblFungi"/>
</dbReference>
<dbReference type="OMA" id="VSSVMEC"/>
<proteinExistence type="predicted"/>
<reference evidence="2 3" key="1">
    <citation type="journal article" date="2011" name="Proc. Natl. Acad. Sci. U.S.A.">
        <title>Evolutionary erosion of yeast sex chromosomes by mating-type switching accidents.</title>
        <authorList>
            <person name="Gordon J.L."/>
            <person name="Armisen D."/>
            <person name="Proux-Wera E."/>
            <person name="Oheigeartaigh S.S."/>
            <person name="Byrne K.P."/>
            <person name="Wolfe K.H."/>
        </authorList>
    </citation>
    <scope>NUCLEOTIDE SEQUENCE [LARGE SCALE GENOMIC DNA]</scope>
    <source>
        <strain evidence="3">ATCC MYA-139 / BCRC 22969 / CBS 8797 / CCRC 22969 / KCTC 17520 / NBRC 10181 / NCYC 3082</strain>
    </source>
</reference>
<evidence type="ECO:0000313" key="3">
    <source>
        <dbReference type="Proteomes" id="UP000006310"/>
    </source>
</evidence>
<dbReference type="InterPro" id="IPR040347">
    <property type="entry name" value="YBP1/2"/>
</dbReference>
<reference evidence="3" key="2">
    <citation type="submission" date="2012-08" db="EMBL/GenBank/DDBJ databases">
        <title>Genome sequence of Kazachstania naganishii.</title>
        <authorList>
            <person name="Gordon J.L."/>
            <person name="Armisen D."/>
            <person name="Proux-Wera E."/>
            <person name="OhEigeartaigh S.S."/>
            <person name="Byrne K.P."/>
            <person name="Wolfe K.H."/>
        </authorList>
    </citation>
    <scope>NUCLEOTIDE SEQUENCE [LARGE SCALE GENOMIC DNA]</scope>
    <source>
        <strain evidence="3">ATCC MYA-139 / BCRC 22969 / CBS 8797 / CCRC 22969 / KCTC 17520 / NBRC 10181 / NCYC 3082</strain>
    </source>
</reference>
<gene>
    <name evidence="2" type="primary">KNAG0F02550</name>
    <name evidence="2" type="ordered locus">KNAG_0F02550</name>
</gene>
<feature type="compositionally biased region" description="Acidic residues" evidence="1">
    <location>
        <begin position="138"/>
        <end position="154"/>
    </location>
</feature>
<dbReference type="Pfam" id="PF08568">
    <property type="entry name" value="Kinetochor_Ybp2"/>
    <property type="match status" value="1"/>
</dbReference>
<accession>J7R7R9</accession>
<dbReference type="PANTHER" id="PTHR28020:SF1">
    <property type="entry name" value="YAP1-BINDING PROTEIN 1-RELATED"/>
    <property type="match status" value="1"/>
</dbReference>
<dbReference type="STRING" id="1071383.J7R7R9"/>
<dbReference type="AlphaFoldDB" id="J7R7R9"/>
<dbReference type="EMBL" id="HE978319">
    <property type="protein sequence ID" value="CCK70920.1"/>
    <property type="molecule type" value="Genomic_DNA"/>
</dbReference>
<dbReference type="eggNOG" id="ENOG502QWJN">
    <property type="taxonomic scope" value="Eukaryota"/>
</dbReference>
<dbReference type="RefSeq" id="XP_022465166.1">
    <property type="nucleotide sequence ID" value="XM_022608696.1"/>
</dbReference>
<sequence length="693" mass="78478">MADVDFETVLANLKRAFDEHSTDPVSLVTVIDLYADQINDTGTPEEIGRFLLTLYQLLQDNEAVLKEIAWDLPKTLLSFFNARNIDLHQKLTESLIIASVMKCFTEIALKGNPKECLLAGCELLTDLKFVTDMDDASATEESEGIDDDATDTESQDTGSDYTASGSEDQEDPQITASPADTYEAKNDSEFIPDIKVHLLFQLITTSLNRVESLYPSKFLSMAIASILRFLKGNIDLMENTAFVLRRINELVSSYHPTLTPYSNLLDVTKEVYDNLIEEEEQLREKLMGVLTTISVSLCFKVKDMAFDLAYYCTLADTTLDVELFDEEFKKLCCQCTKMVKTIPVQLEQEFSKLLQESKEIYNPVLELSEKPESEVTQMIYQLSYTFAMNKTLKETDMVVDPYGIIILSGMFYVEYNTHLVPKIAVGDAIYLFLRCATASLFSDVFNNKTVESTCKYWIWVSLVNNSIPNIKGQLTDISPIIIRTFLQILLVKNCAEKNEHVRTATFVLLTRILCILPEEMSYGFIFDTLLTCPYVHAKIIMIKVFKDLTQRNSNDITGHITRTSESANSVTNNISKLKISEDGKPARPALPPRPYIAITDDRMASIHSLAMVAVQNVQNDLETKQMSAIPLLLAYMNLFVGIRDKWNKDLLFAMQKSIDDKFKTHKWSSDGHPVPQLDFIKIANDTLKQYLNV</sequence>
<dbReference type="GeneID" id="34526635"/>
<dbReference type="KEGG" id="kng:KNAG_0F02550"/>
<feature type="region of interest" description="Disordered" evidence="1">
    <location>
        <begin position="138"/>
        <end position="174"/>
    </location>
</feature>
<keyword evidence="3" id="KW-1185">Reference proteome</keyword>
<dbReference type="GO" id="GO:0007052">
    <property type="term" value="P:mitotic spindle organization"/>
    <property type="evidence" value="ECO:0007669"/>
    <property type="project" value="EnsemblFungi"/>
</dbReference>
<dbReference type="GO" id="GO:0005737">
    <property type="term" value="C:cytoplasm"/>
    <property type="evidence" value="ECO:0007669"/>
    <property type="project" value="TreeGrafter"/>
</dbReference>
<evidence type="ECO:0000256" key="1">
    <source>
        <dbReference type="SAM" id="MobiDB-lite"/>
    </source>
</evidence>
<dbReference type="Proteomes" id="UP000006310">
    <property type="component" value="Chromosome 6"/>
</dbReference>
<name>J7R7R9_HUIN7</name>
<dbReference type="OrthoDB" id="5396786at2759"/>
<feature type="compositionally biased region" description="Polar residues" evidence="1">
    <location>
        <begin position="155"/>
        <end position="174"/>
    </location>
</feature>
<dbReference type="PANTHER" id="PTHR28020">
    <property type="entry name" value="YAP1-BINDING PROTEIN 1-RELATED"/>
    <property type="match status" value="1"/>
</dbReference>
<protein>
    <submittedName>
        <fullName evidence="2">Uncharacterized protein</fullName>
    </submittedName>
</protein>
<dbReference type="HOGENOM" id="CLU_024514_0_0_1"/>
<dbReference type="GO" id="GO:0034599">
    <property type="term" value="P:cellular response to oxidative stress"/>
    <property type="evidence" value="ECO:0007669"/>
    <property type="project" value="InterPro"/>
</dbReference>
<dbReference type="InterPro" id="IPR013877">
    <property type="entry name" value="YAP-bd/ALF4/Glomulin"/>
</dbReference>